<proteinExistence type="predicted"/>
<keyword evidence="3" id="KW-1185">Reference proteome</keyword>
<reference evidence="2 3" key="1">
    <citation type="submission" date="2018-10" db="EMBL/GenBank/DDBJ databases">
        <title>Parasedimentitalea marina sp. nov., a psychrophilic bacterium isolated from deep seawater of the New Britain Trench.</title>
        <authorList>
            <person name="Cao J."/>
        </authorList>
    </citation>
    <scope>NUCLEOTIDE SEQUENCE [LARGE SCALE GENOMIC DNA]</scope>
    <source>
        <strain evidence="2 3">W43</strain>
    </source>
</reference>
<accession>A0A3T0N411</accession>
<dbReference type="EMBL" id="CP033219">
    <property type="protein sequence ID" value="AZV78737.1"/>
    <property type="molecule type" value="Genomic_DNA"/>
</dbReference>
<dbReference type="AlphaFoldDB" id="A0A3T0N411"/>
<evidence type="ECO:0000256" key="1">
    <source>
        <dbReference type="SAM" id="MobiDB-lite"/>
    </source>
</evidence>
<feature type="compositionally biased region" description="Polar residues" evidence="1">
    <location>
        <begin position="105"/>
        <end position="118"/>
    </location>
</feature>
<organism evidence="2 3">
    <name type="scientific">Parasedimentitalea marina</name>
    <dbReference type="NCBI Taxonomy" id="2483033"/>
    <lineage>
        <taxon>Bacteria</taxon>
        <taxon>Pseudomonadati</taxon>
        <taxon>Pseudomonadota</taxon>
        <taxon>Alphaproteobacteria</taxon>
        <taxon>Rhodobacterales</taxon>
        <taxon>Paracoccaceae</taxon>
        <taxon>Parasedimentitalea</taxon>
    </lineage>
</organism>
<gene>
    <name evidence="2" type="ORF">EBB79_13220</name>
</gene>
<feature type="region of interest" description="Disordered" evidence="1">
    <location>
        <begin position="88"/>
        <end position="118"/>
    </location>
</feature>
<evidence type="ECO:0008006" key="4">
    <source>
        <dbReference type="Google" id="ProtNLM"/>
    </source>
</evidence>
<protein>
    <recommendedName>
        <fullName evidence="4">XRE family transcriptional regulator</fullName>
    </recommendedName>
</protein>
<evidence type="ECO:0000313" key="2">
    <source>
        <dbReference type="EMBL" id="AZV78737.1"/>
    </source>
</evidence>
<evidence type="ECO:0000313" key="3">
    <source>
        <dbReference type="Proteomes" id="UP000283063"/>
    </source>
</evidence>
<name>A0A3T0N411_9RHOB</name>
<dbReference type="KEGG" id="sedi:EBB79_13220"/>
<sequence length="118" mass="12817">MTGKTNIRQLSGLQFAAFLKTEMAHRNAGLGRLTYEKLGRACGVSGKRLRQLADEKNAGNPSALTIRLVLFTLGYEVDSPEHDVVPHLQDKGAYSEGIHGKTRQRSGASNAPPTQRVS</sequence>
<dbReference type="Proteomes" id="UP000283063">
    <property type="component" value="Chromosome"/>
</dbReference>